<organism evidence="2">
    <name type="scientific">Timema bartmani</name>
    <dbReference type="NCBI Taxonomy" id="61472"/>
    <lineage>
        <taxon>Eukaryota</taxon>
        <taxon>Metazoa</taxon>
        <taxon>Ecdysozoa</taxon>
        <taxon>Arthropoda</taxon>
        <taxon>Hexapoda</taxon>
        <taxon>Insecta</taxon>
        <taxon>Pterygota</taxon>
        <taxon>Neoptera</taxon>
        <taxon>Polyneoptera</taxon>
        <taxon>Phasmatodea</taxon>
        <taxon>Timematodea</taxon>
        <taxon>Timematoidea</taxon>
        <taxon>Timematidae</taxon>
        <taxon>Timema</taxon>
    </lineage>
</organism>
<gene>
    <name evidence="2" type="ORF">TBIB3V08_LOCUS11079</name>
</gene>
<evidence type="ECO:0000256" key="1">
    <source>
        <dbReference type="SAM" id="MobiDB-lite"/>
    </source>
</evidence>
<dbReference type="AlphaFoldDB" id="A0A7R9FAB7"/>
<feature type="compositionally biased region" description="Polar residues" evidence="1">
    <location>
        <begin position="10"/>
        <end position="19"/>
    </location>
</feature>
<feature type="region of interest" description="Disordered" evidence="1">
    <location>
        <begin position="1"/>
        <end position="20"/>
    </location>
</feature>
<sequence>MMDLKAVHSSRPSNNQCTTRMDRVSNESVLKECSLKENPIGHCERSMLRWFGQVERMSLDLVTQQIYEGRVCGSKGRGSPRRPRVVCVKDVSEGGGGGGLQFPVSPLLPLNPWNVPVCFATVQLHMSGPPPLIHNPINPLTLPFHKQGCT</sequence>
<dbReference type="EMBL" id="OD570570">
    <property type="protein sequence ID" value="CAD7448798.1"/>
    <property type="molecule type" value="Genomic_DNA"/>
</dbReference>
<proteinExistence type="predicted"/>
<accession>A0A7R9FAB7</accession>
<reference evidence="2" key="1">
    <citation type="submission" date="2020-11" db="EMBL/GenBank/DDBJ databases">
        <authorList>
            <person name="Tran Van P."/>
        </authorList>
    </citation>
    <scope>NUCLEOTIDE SEQUENCE</scope>
</reference>
<name>A0A7R9FAB7_9NEOP</name>
<protein>
    <submittedName>
        <fullName evidence="2">Uncharacterized protein</fullName>
    </submittedName>
</protein>
<evidence type="ECO:0000313" key="2">
    <source>
        <dbReference type="EMBL" id="CAD7448798.1"/>
    </source>
</evidence>